<feature type="non-terminal residue" evidence="2">
    <location>
        <position position="1"/>
    </location>
</feature>
<proteinExistence type="predicted"/>
<feature type="non-terminal residue" evidence="2">
    <location>
        <position position="103"/>
    </location>
</feature>
<dbReference type="AlphaFoldDB" id="A0A1B6JCC4"/>
<name>A0A1B6JCC4_9HEMI</name>
<feature type="compositionally biased region" description="Basic and acidic residues" evidence="1">
    <location>
        <begin position="52"/>
        <end position="78"/>
    </location>
</feature>
<protein>
    <submittedName>
        <fullName evidence="2">Uncharacterized protein</fullName>
    </submittedName>
</protein>
<organism evidence="2">
    <name type="scientific">Homalodisca liturata</name>
    <dbReference type="NCBI Taxonomy" id="320908"/>
    <lineage>
        <taxon>Eukaryota</taxon>
        <taxon>Metazoa</taxon>
        <taxon>Ecdysozoa</taxon>
        <taxon>Arthropoda</taxon>
        <taxon>Hexapoda</taxon>
        <taxon>Insecta</taxon>
        <taxon>Pterygota</taxon>
        <taxon>Neoptera</taxon>
        <taxon>Paraneoptera</taxon>
        <taxon>Hemiptera</taxon>
        <taxon>Auchenorrhyncha</taxon>
        <taxon>Membracoidea</taxon>
        <taxon>Cicadellidae</taxon>
        <taxon>Cicadellinae</taxon>
        <taxon>Proconiini</taxon>
        <taxon>Homalodisca</taxon>
    </lineage>
</organism>
<gene>
    <name evidence="2" type="ORF">g.5605</name>
</gene>
<reference evidence="2" key="1">
    <citation type="submission" date="2015-11" db="EMBL/GenBank/DDBJ databases">
        <title>De novo transcriptome assembly of four potential Pierce s Disease insect vectors from Arizona vineyards.</title>
        <authorList>
            <person name="Tassone E.E."/>
        </authorList>
    </citation>
    <scope>NUCLEOTIDE SEQUENCE</scope>
</reference>
<sequence>IAQLGAQDPSLTDLVYGSQRHDEAGYHEIGNSKGDNEVVGNILEVSLQQDGGNHEDITDNSDKNKDTEDNRHDAHDDSTGIVFIEGGVAFQGGVDAEVGLGEV</sequence>
<evidence type="ECO:0000256" key="1">
    <source>
        <dbReference type="SAM" id="MobiDB-lite"/>
    </source>
</evidence>
<accession>A0A1B6JCC4</accession>
<feature type="region of interest" description="Disordered" evidence="1">
    <location>
        <begin position="47"/>
        <end position="79"/>
    </location>
</feature>
<evidence type="ECO:0000313" key="2">
    <source>
        <dbReference type="EMBL" id="JAS96835.1"/>
    </source>
</evidence>
<dbReference type="EMBL" id="GECU01010871">
    <property type="protein sequence ID" value="JAS96835.1"/>
    <property type="molecule type" value="Transcribed_RNA"/>
</dbReference>